<evidence type="ECO:0000256" key="4">
    <source>
        <dbReference type="ARBA" id="ARBA00023027"/>
    </source>
</evidence>
<feature type="binding site" evidence="5 6">
    <location>
        <position position="133"/>
    </location>
    <ligand>
        <name>Zn(2+)</name>
        <dbReference type="ChEBI" id="CHEBI:29105"/>
    </ligand>
</feature>
<feature type="binding site" evidence="5 6">
    <location>
        <position position="136"/>
    </location>
    <ligand>
        <name>Zn(2+)</name>
        <dbReference type="ChEBI" id="CHEBI:29105"/>
    </ligand>
</feature>
<feature type="binding site" evidence="5">
    <location>
        <begin position="224"/>
        <end position="226"/>
    </location>
    <ligand>
        <name>NAD(+)</name>
        <dbReference type="ChEBI" id="CHEBI:57540"/>
    </ligand>
</feature>
<feature type="binding site" evidence="5 6">
    <location>
        <position position="187"/>
    </location>
    <ligand>
        <name>Zn(2+)</name>
        <dbReference type="ChEBI" id="CHEBI:29105"/>
    </ligand>
</feature>
<keyword evidence="2 5" id="KW-0479">Metal-binding</keyword>
<protein>
    <recommendedName>
        <fullName evidence="5">NAD-dependent protein deacetylase</fullName>
        <ecNumber evidence="5">2.3.1.286</ecNumber>
    </recommendedName>
    <alternativeName>
        <fullName evidence="5">Regulatory protein SIR2 homolog</fullName>
    </alternativeName>
</protein>
<dbReference type="Proteomes" id="UP001589896">
    <property type="component" value="Unassembled WGS sequence"/>
</dbReference>
<accession>A0ABV6RN09</accession>
<keyword evidence="5" id="KW-0963">Cytoplasm</keyword>
<dbReference type="InterPro" id="IPR050134">
    <property type="entry name" value="NAD-dep_sirtuin_deacylases"/>
</dbReference>
<evidence type="ECO:0000256" key="5">
    <source>
        <dbReference type="HAMAP-Rule" id="MF_01967"/>
    </source>
</evidence>
<comment type="subcellular location">
    <subcellularLocation>
        <location evidence="5">Cytoplasm</location>
    </subcellularLocation>
</comment>
<proteinExistence type="inferred from homology"/>
<comment type="cofactor">
    <cofactor evidence="5">
        <name>Zn(2+)</name>
        <dbReference type="ChEBI" id="CHEBI:29105"/>
    </cofactor>
    <text evidence="5">Binds 1 zinc ion per subunit.</text>
</comment>
<dbReference type="InterPro" id="IPR026587">
    <property type="entry name" value="Sirtuin_class_II"/>
</dbReference>
<keyword evidence="4 5" id="KW-0520">NAD</keyword>
<comment type="catalytic activity">
    <reaction evidence="5">
        <text>N(6)-acetyl-L-lysyl-[protein] + NAD(+) + H2O = 2''-O-acetyl-ADP-D-ribose + nicotinamide + L-lysyl-[protein]</text>
        <dbReference type="Rhea" id="RHEA:43636"/>
        <dbReference type="Rhea" id="RHEA-COMP:9752"/>
        <dbReference type="Rhea" id="RHEA-COMP:10731"/>
        <dbReference type="ChEBI" id="CHEBI:15377"/>
        <dbReference type="ChEBI" id="CHEBI:17154"/>
        <dbReference type="ChEBI" id="CHEBI:29969"/>
        <dbReference type="ChEBI" id="CHEBI:57540"/>
        <dbReference type="ChEBI" id="CHEBI:61930"/>
        <dbReference type="ChEBI" id="CHEBI:83767"/>
        <dbReference type="EC" id="2.3.1.286"/>
    </reaction>
</comment>
<evidence type="ECO:0000256" key="6">
    <source>
        <dbReference type="PROSITE-ProRule" id="PRU00236"/>
    </source>
</evidence>
<feature type="binding site" evidence="5">
    <location>
        <begin position="107"/>
        <end position="110"/>
    </location>
    <ligand>
        <name>NAD(+)</name>
        <dbReference type="ChEBI" id="CHEBI:57540"/>
    </ligand>
</feature>
<dbReference type="Pfam" id="PF02146">
    <property type="entry name" value="SIR2"/>
    <property type="match status" value="1"/>
</dbReference>
<dbReference type="Gene3D" id="3.30.1600.10">
    <property type="entry name" value="SIR2/SIRT2 'Small Domain"/>
    <property type="match status" value="1"/>
</dbReference>
<feature type="domain" description="Deacetylase sirtuin-type" evidence="7">
    <location>
        <begin position="4"/>
        <end position="284"/>
    </location>
</feature>
<sequence length="295" mass="31437">MNATPEFTEDVEALSQWLEGRARVFVLTGAGCSTSSGIPDYRDLDGSWKRKPPVTYQAFIGEAATRQRYWARSFVGWPMFSEARPNAAHHALAGWQRAGGVSMLLTQNVDGLHQKAGSIDVIDLHGRLDEVRCLQCDYREARASVQATMAAANPGWTTHVAMAAPDGDADLEHADIASFRIPDCPVCGGLLKPDVVFFGENVPLPRVQAAQRALERSDGMLVVGSSLMVYSGYRFARMANAAGIEIAIATRGATRADDLASLKCHADCTALVPAVLGARAGGHRAADPGAATSLA</sequence>
<evidence type="ECO:0000256" key="2">
    <source>
        <dbReference type="ARBA" id="ARBA00022723"/>
    </source>
</evidence>
<evidence type="ECO:0000256" key="3">
    <source>
        <dbReference type="ARBA" id="ARBA00022833"/>
    </source>
</evidence>
<dbReference type="SUPFAM" id="SSF52467">
    <property type="entry name" value="DHS-like NAD/FAD-binding domain"/>
    <property type="match status" value="1"/>
</dbReference>
<comment type="similarity">
    <text evidence="5">Belongs to the sirtuin family. Class II subfamily.</text>
</comment>
<dbReference type="EC" id="2.3.1.286" evidence="5"/>
<comment type="caution">
    <text evidence="5">Lacks conserved residue(s) required for the propagation of feature annotation.</text>
</comment>
<dbReference type="PANTHER" id="PTHR11085:SF10">
    <property type="entry name" value="NAD-DEPENDENT PROTEIN DEACYLASE SIRTUIN-5, MITOCHONDRIAL-RELATED"/>
    <property type="match status" value="1"/>
</dbReference>
<keyword evidence="3 5" id="KW-0862">Zinc</keyword>
<dbReference type="NCBIfam" id="NF003738">
    <property type="entry name" value="PRK05333.1"/>
    <property type="match status" value="1"/>
</dbReference>
<feature type="binding site" evidence="5 6">
    <location>
        <position position="184"/>
    </location>
    <ligand>
        <name>Zn(2+)</name>
        <dbReference type="ChEBI" id="CHEBI:29105"/>
    </ligand>
</feature>
<dbReference type="PANTHER" id="PTHR11085">
    <property type="entry name" value="NAD-DEPENDENT PROTEIN DEACYLASE SIRTUIN-5, MITOCHONDRIAL-RELATED"/>
    <property type="match status" value="1"/>
</dbReference>
<dbReference type="CDD" id="cd01409">
    <property type="entry name" value="SIRT4"/>
    <property type="match status" value="1"/>
</dbReference>
<keyword evidence="9" id="KW-1185">Reference proteome</keyword>
<dbReference type="InterPro" id="IPR003000">
    <property type="entry name" value="Sirtuin"/>
</dbReference>
<evidence type="ECO:0000256" key="1">
    <source>
        <dbReference type="ARBA" id="ARBA00022679"/>
    </source>
</evidence>
<evidence type="ECO:0000259" key="7">
    <source>
        <dbReference type="PROSITE" id="PS50305"/>
    </source>
</evidence>
<comment type="caution">
    <text evidence="8">The sequence shown here is derived from an EMBL/GenBank/DDBJ whole genome shotgun (WGS) entry which is preliminary data.</text>
</comment>
<dbReference type="Gene3D" id="3.40.50.1220">
    <property type="entry name" value="TPP-binding domain"/>
    <property type="match status" value="1"/>
</dbReference>
<dbReference type="InterPro" id="IPR026590">
    <property type="entry name" value="Ssirtuin_cat_dom"/>
</dbReference>
<dbReference type="InterPro" id="IPR026591">
    <property type="entry name" value="Sirtuin_cat_small_dom_sf"/>
</dbReference>
<feature type="binding site" evidence="5">
    <location>
        <position position="268"/>
    </location>
    <ligand>
        <name>NAD(+)</name>
        <dbReference type="ChEBI" id="CHEBI:57540"/>
    </ligand>
</feature>
<dbReference type="InterPro" id="IPR029035">
    <property type="entry name" value="DHS-like_NAD/FAD-binding_dom"/>
</dbReference>
<organism evidence="8 9">
    <name type="scientific">Lysobacter korlensis</name>
    <dbReference type="NCBI Taxonomy" id="553636"/>
    <lineage>
        <taxon>Bacteria</taxon>
        <taxon>Pseudomonadati</taxon>
        <taxon>Pseudomonadota</taxon>
        <taxon>Gammaproteobacteria</taxon>
        <taxon>Lysobacterales</taxon>
        <taxon>Lysobacteraceae</taxon>
        <taxon>Lysobacter</taxon>
    </lineage>
</organism>
<reference evidence="8 9" key="1">
    <citation type="submission" date="2024-09" db="EMBL/GenBank/DDBJ databases">
        <authorList>
            <person name="Sun Q."/>
            <person name="Mori K."/>
        </authorList>
    </citation>
    <scope>NUCLEOTIDE SEQUENCE [LARGE SCALE GENOMIC DNA]</scope>
    <source>
        <strain evidence="8 9">KCTC 23076</strain>
    </source>
</reference>
<comment type="function">
    <text evidence="5">NAD-dependent protein deacetylase which modulates the activities of several enzymes which are inactive in their acetylated form.</text>
</comment>
<dbReference type="PROSITE" id="PS50305">
    <property type="entry name" value="SIRTUIN"/>
    <property type="match status" value="1"/>
</dbReference>
<dbReference type="RefSeq" id="WP_386667127.1">
    <property type="nucleotide sequence ID" value="NZ_JBHLTG010000001.1"/>
</dbReference>
<feature type="active site" description="Proton acceptor" evidence="5 6">
    <location>
        <position position="125"/>
    </location>
</feature>
<name>A0ABV6RN09_9GAMM</name>
<gene>
    <name evidence="5" type="primary">cobB</name>
    <name evidence="8" type="ORF">ACFFGH_08860</name>
</gene>
<dbReference type="EMBL" id="JBHLTG010000001">
    <property type="protein sequence ID" value="MFC0677949.1"/>
    <property type="molecule type" value="Genomic_DNA"/>
</dbReference>
<keyword evidence="1 5" id="KW-0808">Transferase</keyword>
<dbReference type="HAMAP" id="MF_01967">
    <property type="entry name" value="Sirtuin_ClassII"/>
    <property type="match status" value="1"/>
</dbReference>
<evidence type="ECO:0000313" key="9">
    <source>
        <dbReference type="Proteomes" id="UP001589896"/>
    </source>
</evidence>
<evidence type="ECO:0000313" key="8">
    <source>
        <dbReference type="EMBL" id="MFC0677949.1"/>
    </source>
</evidence>